<dbReference type="EMBL" id="LJYF01000009">
    <property type="protein sequence ID" value="KRP99913.1"/>
    <property type="molecule type" value="Genomic_DNA"/>
</dbReference>
<evidence type="ECO:0000313" key="2">
    <source>
        <dbReference type="Proteomes" id="UP000051380"/>
    </source>
</evidence>
<gene>
    <name evidence="1" type="ORF">AOQ72_12180</name>
</gene>
<name>A0A0R3CQ56_9BRAD</name>
<sequence>MLDQRRRALGALPVQFALELLDPQLKMRDQSLVGRQLRLRTGSCRLGLQPRLTFGLQRRHAVDLLGG</sequence>
<reference evidence="1 2" key="1">
    <citation type="submission" date="2015-09" db="EMBL/GenBank/DDBJ databases">
        <title>Draft Genome Sequence of the Strain BR 3267 (Bradyrhizobium yuanmingense) recommended as inoculant for cowpea in Brazil.</title>
        <authorList>
            <person name="Simoes-Araujo J.L."/>
            <person name="Zilli J.E."/>
        </authorList>
    </citation>
    <scope>NUCLEOTIDE SEQUENCE [LARGE SCALE GENOMIC DNA]</scope>
    <source>
        <strain evidence="1 2">BR3267</strain>
    </source>
</reference>
<dbReference type="AlphaFoldDB" id="A0A0R3CQ56"/>
<dbReference type="Proteomes" id="UP000051380">
    <property type="component" value="Unassembled WGS sequence"/>
</dbReference>
<comment type="caution">
    <text evidence="1">The sequence shown here is derived from an EMBL/GenBank/DDBJ whole genome shotgun (WGS) entry which is preliminary data.</text>
</comment>
<organism evidence="1 2">
    <name type="scientific">Bradyrhizobium yuanmingense</name>
    <dbReference type="NCBI Taxonomy" id="108015"/>
    <lineage>
        <taxon>Bacteria</taxon>
        <taxon>Pseudomonadati</taxon>
        <taxon>Pseudomonadota</taxon>
        <taxon>Alphaproteobacteria</taxon>
        <taxon>Hyphomicrobiales</taxon>
        <taxon>Nitrobacteraceae</taxon>
        <taxon>Bradyrhizobium</taxon>
    </lineage>
</organism>
<accession>A0A0R3CQ56</accession>
<protein>
    <submittedName>
        <fullName evidence="1">Uncharacterized protein</fullName>
    </submittedName>
</protein>
<proteinExistence type="predicted"/>
<evidence type="ECO:0000313" key="1">
    <source>
        <dbReference type="EMBL" id="KRP99913.1"/>
    </source>
</evidence>